<accession>A0A443S4M9</accession>
<proteinExistence type="predicted"/>
<organism evidence="3 4">
    <name type="scientific">Leptotrombidium deliense</name>
    <dbReference type="NCBI Taxonomy" id="299467"/>
    <lineage>
        <taxon>Eukaryota</taxon>
        <taxon>Metazoa</taxon>
        <taxon>Ecdysozoa</taxon>
        <taxon>Arthropoda</taxon>
        <taxon>Chelicerata</taxon>
        <taxon>Arachnida</taxon>
        <taxon>Acari</taxon>
        <taxon>Acariformes</taxon>
        <taxon>Trombidiformes</taxon>
        <taxon>Prostigmata</taxon>
        <taxon>Anystina</taxon>
        <taxon>Parasitengona</taxon>
        <taxon>Trombiculoidea</taxon>
        <taxon>Trombiculidae</taxon>
        <taxon>Leptotrombidium</taxon>
    </lineage>
</organism>
<dbReference type="Proteomes" id="UP000288716">
    <property type="component" value="Unassembled WGS sequence"/>
</dbReference>
<dbReference type="EMBL" id="NCKV01008786">
    <property type="protein sequence ID" value="RWS22445.1"/>
    <property type="molecule type" value="Genomic_DNA"/>
</dbReference>
<dbReference type="AlphaFoldDB" id="A0A443S4M9"/>
<dbReference type="SUPFAM" id="SSF57362">
    <property type="entry name" value="BPTI-like"/>
    <property type="match status" value="1"/>
</dbReference>
<keyword evidence="4" id="KW-1185">Reference proteome</keyword>
<evidence type="ECO:0000256" key="1">
    <source>
        <dbReference type="SAM" id="MobiDB-lite"/>
    </source>
</evidence>
<sequence>MTNIQKVKPFHSLVSLNLNKSNTVSLASILSKSKGKSSKVAEKKKTTAKSSNNALQRNEGKEVSGKKLGASESPFKSSEKPAAVSRSPPKISHDNPPSVENENNNLGQTSSTVDPRDVTEKRNKPDTSNKNEVEGFATLLHKLCHSDKPYSYCTPGTEQRDFWYYDPQSNSCKIFKYCVQRRLKEKYLKENRFRKLSTCESLCKK</sequence>
<gene>
    <name evidence="3" type="ORF">B4U80_14031</name>
</gene>
<evidence type="ECO:0000313" key="3">
    <source>
        <dbReference type="EMBL" id="RWS22445.1"/>
    </source>
</evidence>
<feature type="region of interest" description="Disordered" evidence="1">
    <location>
        <begin position="30"/>
        <end position="132"/>
    </location>
</feature>
<dbReference type="PROSITE" id="PS50279">
    <property type="entry name" value="BPTI_KUNITZ_2"/>
    <property type="match status" value="1"/>
</dbReference>
<protein>
    <recommendedName>
        <fullName evidence="2">BPTI/Kunitz inhibitor domain-containing protein</fullName>
    </recommendedName>
</protein>
<feature type="compositionally biased region" description="Polar residues" evidence="1">
    <location>
        <begin position="98"/>
        <end position="113"/>
    </location>
</feature>
<dbReference type="InterPro" id="IPR036880">
    <property type="entry name" value="Kunitz_BPTI_sf"/>
</dbReference>
<dbReference type="SMART" id="SM00131">
    <property type="entry name" value="KU"/>
    <property type="match status" value="1"/>
</dbReference>
<reference evidence="3 4" key="1">
    <citation type="journal article" date="2018" name="Gigascience">
        <title>Genomes of trombidid mites reveal novel predicted allergens and laterally-transferred genes associated with secondary metabolism.</title>
        <authorList>
            <person name="Dong X."/>
            <person name="Chaisiri K."/>
            <person name="Xia D."/>
            <person name="Armstrong S.D."/>
            <person name="Fang Y."/>
            <person name="Donnelly M.J."/>
            <person name="Kadowaki T."/>
            <person name="McGarry J.W."/>
            <person name="Darby A.C."/>
            <person name="Makepeace B.L."/>
        </authorList>
    </citation>
    <scope>NUCLEOTIDE SEQUENCE [LARGE SCALE GENOMIC DNA]</scope>
    <source>
        <strain evidence="3">UoL-UT</strain>
    </source>
</reference>
<evidence type="ECO:0000313" key="4">
    <source>
        <dbReference type="Proteomes" id="UP000288716"/>
    </source>
</evidence>
<comment type="caution">
    <text evidence="3">The sequence shown here is derived from an EMBL/GenBank/DDBJ whole genome shotgun (WGS) entry which is preliminary data.</text>
</comment>
<dbReference type="Gene3D" id="4.10.410.10">
    <property type="entry name" value="Pancreatic trypsin inhibitor Kunitz domain"/>
    <property type="match status" value="1"/>
</dbReference>
<dbReference type="VEuPathDB" id="VectorBase:LDEU009595"/>
<feature type="domain" description="BPTI/Kunitz inhibitor" evidence="2">
    <location>
        <begin position="144"/>
        <end position="203"/>
    </location>
</feature>
<dbReference type="InterPro" id="IPR002223">
    <property type="entry name" value="Kunitz_BPTI"/>
</dbReference>
<dbReference type="GO" id="GO:0004867">
    <property type="term" value="F:serine-type endopeptidase inhibitor activity"/>
    <property type="evidence" value="ECO:0007669"/>
    <property type="project" value="InterPro"/>
</dbReference>
<feature type="compositionally biased region" description="Basic and acidic residues" evidence="1">
    <location>
        <begin position="114"/>
        <end position="132"/>
    </location>
</feature>
<name>A0A443S4M9_9ACAR</name>
<evidence type="ECO:0000259" key="2">
    <source>
        <dbReference type="PROSITE" id="PS50279"/>
    </source>
</evidence>